<dbReference type="EMBL" id="JASPKY010000075">
    <property type="protein sequence ID" value="KAK9739428.1"/>
    <property type="molecule type" value="Genomic_DNA"/>
</dbReference>
<protein>
    <submittedName>
        <fullName evidence="1">Uncharacterized protein</fullName>
    </submittedName>
</protein>
<accession>A0AAW1M0Y1</accession>
<evidence type="ECO:0000313" key="1">
    <source>
        <dbReference type="EMBL" id="KAK9739428.1"/>
    </source>
</evidence>
<dbReference type="AlphaFoldDB" id="A0AAW1M0Y1"/>
<comment type="caution">
    <text evidence="1">The sequence shown here is derived from an EMBL/GenBank/DDBJ whole genome shotgun (WGS) entry which is preliminary data.</text>
</comment>
<gene>
    <name evidence="1" type="ORF">QE152_g9007</name>
</gene>
<dbReference type="Proteomes" id="UP001458880">
    <property type="component" value="Unassembled WGS sequence"/>
</dbReference>
<proteinExistence type="predicted"/>
<keyword evidence="2" id="KW-1185">Reference proteome</keyword>
<reference evidence="1 2" key="1">
    <citation type="journal article" date="2024" name="BMC Genomics">
        <title>De novo assembly and annotation of Popillia japonica's genome with initial clues to its potential as an invasive pest.</title>
        <authorList>
            <person name="Cucini C."/>
            <person name="Boschi S."/>
            <person name="Funari R."/>
            <person name="Cardaioli E."/>
            <person name="Iannotti N."/>
            <person name="Marturano G."/>
            <person name="Paoli F."/>
            <person name="Bruttini M."/>
            <person name="Carapelli A."/>
            <person name="Frati F."/>
            <person name="Nardi F."/>
        </authorList>
    </citation>
    <scope>NUCLEOTIDE SEQUENCE [LARGE SCALE GENOMIC DNA]</scope>
    <source>
        <strain evidence="1">DMR45628</strain>
    </source>
</reference>
<organism evidence="1 2">
    <name type="scientific">Popillia japonica</name>
    <name type="common">Japanese beetle</name>
    <dbReference type="NCBI Taxonomy" id="7064"/>
    <lineage>
        <taxon>Eukaryota</taxon>
        <taxon>Metazoa</taxon>
        <taxon>Ecdysozoa</taxon>
        <taxon>Arthropoda</taxon>
        <taxon>Hexapoda</taxon>
        <taxon>Insecta</taxon>
        <taxon>Pterygota</taxon>
        <taxon>Neoptera</taxon>
        <taxon>Endopterygota</taxon>
        <taxon>Coleoptera</taxon>
        <taxon>Polyphaga</taxon>
        <taxon>Scarabaeiformia</taxon>
        <taxon>Scarabaeidae</taxon>
        <taxon>Rutelinae</taxon>
        <taxon>Popillia</taxon>
    </lineage>
</organism>
<sequence length="81" mass="9641">MTFAPPIEDKDVSMPKEIDERSTCFNKLYKDVQARIQRSYDLRHRPVSFYPNQIVWCNNFVLPDASKYYAAKLADKYMDRT</sequence>
<evidence type="ECO:0000313" key="2">
    <source>
        <dbReference type="Proteomes" id="UP001458880"/>
    </source>
</evidence>
<name>A0AAW1M0Y1_POPJA</name>